<evidence type="ECO:0000256" key="3">
    <source>
        <dbReference type="ARBA" id="ARBA00022692"/>
    </source>
</evidence>
<keyword evidence="9" id="KW-1185">Reference proteome</keyword>
<evidence type="ECO:0000256" key="1">
    <source>
        <dbReference type="ARBA" id="ARBA00004141"/>
    </source>
</evidence>
<dbReference type="InParanoid" id="A0A7M7NHM6"/>
<evidence type="ECO:0000256" key="5">
    <source>
        <dbReference type="ARBA" id="ARBA00023136"/>
    </source>
</evidence>
<evidence type="ECO:0000256" key="6">
    <source>
        <dbReference type="PIRSR" id="PIRSR604254-1"/>
    </source>
</evidence>
<keyword evidence="6" id="KW-0479">Metal-binding</keyword>
<feature type="transmembrane region" description="Helical" evidence="7">
    <location>
        <begin position="18"/>
        <end position="38"/>
    </location>
</feature>
<feature type="transmembrane region" description="Helical" evidence="7">
    <location>
        <begin position="90"/>
        <end position="110"/>
    </location>
</feature>
<evidence type="ECO:0000313" key="8">
    <source>
        <dbReference type="EnsemblMetazoa" id="XP_030835910"/>
    </source>
</evidence>
<proteinExistence type="inferred from homology"/>
<dbReference type="GeneID" id="592736"/>
<dbReference type="EnsemblMetazoa" id="XM_030980050">
    <property type="protein sequence ID" value="XP_030835910"/>
    <property type="gene ID" value="LOC592736"/>
</dbReference>
<evidence type="ECO:0000256" key="7">
    <source>
        <dbReference type="SAM" id="Phobius"/>
    </source>
</evidence>
<keyword evidence="3 7" id="KW-0812">Transmembrane</keyword>
<evidence type="ECO:0000256" key="2">
    <source>
        <dbReference type="ARBA" id="ARBA00007018"/>
    </source>
</evidence>
<evidence type="ECO:0000313" key="9">
    <source>
        <dbReference type="Proteomes" id="UP000007110"/>
    </source>
</evidence>
<dbReference type="PANTHER" id="PTHR20855:SF15">
    <property type="entry name" value="PROGESTIN AND ADIPOQ RECEPTOR FAMILY MEMBER 3"/>
    <property type="match status" value="1"/>
</dbReference>
<dbReference type="Proteomes" id="UP000007110">
    <property type="component" value="Unassembled WGS sequence"/>
</dbReference>
<feature type="binding site" evidence="6">
    <location>
        <position position="92"/>
    </location>
    <ligand>
        <name>Zn(2+)</name>
        <dbReference type="ChEBI" id="CHEBI:29105"/>
    </ligand>
</feature>
<organism evidence="8 9">
    <name type="scientific">Strongylocentrotus purpuratus</name>
    <name type="common">Purple sea urchin</name>
    <dbReference type="NCBI Taxonomy" id="7668"/>
    <lineage>
        <taxon>Eukaryota</taxon>
        <taxon>Metazoa</taxon>
        <taxon>Echinodermata</taxon>
        <taxon>Eleutherozoa</taxon>
        <taxon>Echinozoa</taxon>
        <taxon>Echinoidea</taxon>
        <taxon>Euechinoidea</taxon>
        <taxon>Echinacea</taxon>
        <taxon>Camarodonta</taxon>
        <taxon>Echinidea</taxon>
        <taxon>Strongylocentrotidae</taxon>
        <taxon>Strongylocentrotus</taxon>
    </lineage>
</organism>
<dbReference type="Pfam" id="PF03006">
    <property type="entry name" value="HlyIII"/>
    <property type="match status" value="1"/>
</dbReference>
<comment type="similarity">
    <text evidence="2">Belongs to the ADIPOR family.</text>
</comment>
<reference evidence="9" key="1">
    <citation type="submission" date="2015-02" db="EMBL/GenBank/DDBJ databases">
        <title>Genome sequencing for Strongylocentrotus purpuratus.</title>
        <authorList>
            <person name="Murali S."/>
            <person name="Liu Y."/>
            <person name="Vee V."/>
            <person name="English A."/>
            <person name="Wang M."/>
            <person name="Skinner E."/>
            <person name="Han Y."/>
            <person name="Muzny D.M."/>
            <person name="Worley K.C."/>
            <person name="Gibbs R.A."/>
        </authorList>
    </citation>
    <scope>NUCLEOTIDE SEQUENCE</scope>
</reference>
<feature type="binding site" evidence="6">
    <location>
        <position position="88"/>
    </location>
    <ligand>
        <name>Zn(2+)</name>
        <dbReference type="ChEBI" id="CHEBI:29105"/>
    </ligand>
</feature>
<dbReference type="AlphaFoldDB" id="A0A7M7NHM6"/>
<dbReference type="OMA" id="LNHACAN"/>
<protein>
    <submittedName>
        <fullName evidence="8">Uncharacterized protein</fullName>
    </submittedName>
</protein>
<dbReference type="GO" id="GO:0016020">
    <property type="term" value="C:membrane"/>
    <property type="evidence" value="ECO:0007669"/>
    <property type="project" value="UniProtKB-SubCell"/>
</dbReference>
<dbReference type="GO" id="GO:0046872">
    <property type="term" value="F:metal ion binding"/>
    <property type="evidence" value="ECO:0007669"/>
    <property type="project" value="UniProtKB-KW"/>
</dbReference>
<keyword evidence="4 7" id="KW-1133">Transmembrane helix</keyword>
<keyword evidence="5 7" id="KW-0472">Membrane</keyword>
<dbReference type="InterPro" id="IPR004254">
    <property type="entry name" value="AdipoR/HlyIII-related"/>
</dbReference>
<dbReference type="PANTHER" id="PTHR20855">
    <property type="entry name" value="ADIPOR/PROGESTIN RECEPTOR-RELATED"/>
    <property type="match status" value="1"/>
</dbReference>
<accession>A0A7M7NHM6</accession>
<dbReference type="RefSeq" id="XP_030835910.1">
    <property type="nucleotide sequence ID" value="XM_030980050.1"/>
</dbReference>
<evidence type="ECO:0000256" key="4">
    <source>
        <dbReference type="ARBA" id="ARBA00022989"/>
    </source>
</evidence>
<reference evidence="8" key="2">
    <citation type="submission" date="2021-01" db="UniProtKB">
        <authorList>
            <consortium name="EnsemblMetazoa"/>
        </authorList>
    </citation>
    <scope>IDENTIFICATION</scope>
</reference>
<dbReference type="KEGG" id="spu:592736"/>
<feature type="transmembrane region" description="Helical" evidence="7">
    <location>
        <begin position="50"/>
        <end position="70"/>
    </location>
</feature>
<dbReference type="OrthoDB" id="529367at2759"/>
<comment type="subcellular location">
    <subcellularLocation>
        <location evidence="1">Membrane</location>
        <topology evidence="1">Multi-pass membrane protein</topology>
    </subcellularLocation>
</comment>
<sequence>MAQIHPRFLSAQWANRRIMLFCAMVGFGIAPTIHWVFLYGGVNTPIVKLILPRVIVLYLMGFTALIFYATMFPEVCCPGRLDYVGSSHQLWHVLVVIAFLWWHQTGVIMMEFVHNSDPCRNAAQESLLNQNIVLET</sequence>
<keyword evidence="6" id="KW-0862">Zinc</keyword>
<name>A0A7M7NHM6_STRPU</name>